<organism evidence="1 2">
    <name type="scientific">Aceticella autotrophica</name>
    <dbReference type="NCBI Taxonomy" id="2755338"/>
    <lineage>
        <taxon>Bacteria</taxon>
        <taxon>Bacillati</taxon>
        <taxon>Bacillota</taxon>
        <taxon>Clostridia</taxon>
        <taxon>Thermoanaerobacterales</taxon>
        <taxon>Thermoanaerobacteraceae</taxon>
        <taxon>Aceticella</taxon>
    </lineage>
</organism>
<dbReference type="AlphaFoldDB" id="A0A975GAK9"/>
<dbReference type="Proteomes" id="UP000671913">
    <property type="component" value="Chromosome"/>
</dbReference>
<dbReference type="EMBL" id="CP060096">
    <property type="protein sequence ID" value="QSZ27192.1"/>
    <property type="molecule type" value="Genomic_DNA"/>
</dbReference>
<sequence>MKICLNLTPTSALHAMEICMYKFPREHAQHAAAVIVAAAQAAAAANPYIRYKVQMNLVPNKIFFGRKILWKRIC</sequence>
<protein>
    <submittedName>
        <fullName evidence="1">Uncharacterized protein</fullName>
    </submittedName>
</protein>
<gene>
    <name evidence="1" type="ORF">ACETAC_10170</name>
</gene>
<proteinExistence type="predicted"/>
<keyword evidence="2" id="KW-1185">Reference proteome</keyword>
<dbReference type="KEGG" id="aaut:ACETAC_10170"/>
<evidence type="ECO:0000313" key="1">
    <source>
        <dbReference type="EMBL" id="QSZ27192.1"/>
    </source>
</evidence>
<name>A0A975GAK9_9THEO</name>
<accession>A0A975GAK9</accession>
<reference evidence="1" key="1">
    <citation type="submission" date="2020-08" db="EMBL/GenBank/DDBJ databases">
        <title>Genomic insights into the carbon and energy metabolism of the first obligate autotrophic acetogenic bacterium Aceticella autotrophica gen. nov., sp. nov.</title>
        <authorList>
            <person name="Toshchakov S.V."/>
            <person name="Elcheninov A.G."/>
            <person name="Kublanov I.V."/>
            <person name="Frolov E.N."/>
            <person name="Lebedinsky A.V."/>
        </authorList>
    </citation>
    <scope>NUCLEOTIDE SEQUENCE</scope>
    <source>
        <strain evidence="1">3443-3Ac</strain>
    </source>
</reference>
<dbReference type="RefSeq" id="WP_284679882.1">
    <property type="nucleotide sequence ID" value="NZ_CP060096.1"/>
</dbReference>
<evidence type="ECO:0000313" key="2">
    <source>
        <dbReference type="Proteomes" id="UP000671913"/>
    </source>
</evidence>